<sequence>MAKFIRNLADKAPSMVAGSCAEWFGGH</sequence>
<dbReference type="AlphaFoldDB" id="A6J418"/>
<protein>
    <submittedName>
        <fullName evidence="1">RCG58449, isoform CRA_b</fullName>
    </submittedName>
</protein>
<evidence type="ECO:0000313" key="2">
    <source>
        <dbReference type="Proteomes" id="UP000234681"/>
    </source>
</evidence>
<reference evidence="2" key="1">
    <citation type="submission" date="2005-09" db="EMBL/GenBank/DDBJ databases">
        <authorList>
            <person name="Mural R.J."/>
            <person name="Li P.W."/>
            <person name="Adams M.D."/>
            <person name="Amanatides P.G."/>
            <person name="Baden-Tillson H."/>
            <person name="Barnstead M."/>
            <person name="Chin S.H."/>
            <person name="Dew I."/>
            <person name="Evans C.A."/>
            <person name="Ferriera S."/>
            <person name="Flanigan M."/>
            <person name="Fosler C."/>
            <person name="Glodek A."/>
            <person name="Gu Z."/>
            <person name="Holt R.A."/>
            <person name="Jennings D."/>
            <person name="Kraft C.L."/>
            <person name="Lu F."/>
            <person name="Nguyen T."/>
            <person name="Nusskern D.R."/>
            <person name="Pfannkoch C.M."/>
            <person name="Sitter C."/>
            <person name="Sutton G.G."/>
            <person name="Venter J.C."/>
            <person name="Wang Z."/>
            <person name="Woodage T."/>
            <person name="Zheng X.H."/>
            <person name="Zhong F."/>
        </authorList>
    </citation>
    <scope>NUCLEOTIDE SEQUENCE [LARGE SCALE GENOMIC DNA]</scope>
    <source>
        <strain>BN</strain>
        <strain evidence="2">Sprague-Dawley</strain>
    </source>
</reference>
<evidence type="ECO:0000313" key="1">
    <source>
        <dbReference type="EMBL" id="EDL95341.1"/>
    </source>
</evidence>
<dbReference type="Proteomes" id="UP000234681">
    <property type="component" value="Chromosome 8"/>
</dbReference>
<name>A6J418_RAT</name>
<accession>A6J418</accession>
<organism evidence="1 2">
    <name type="scientific">Rattus norvegicus</name>
    <name type="common">Rat</name>
    <dbReference type="NCBI Taxonomy" id="10116"/>
    <lineage>
        <taxon>Eukaryota</taxon>
        <taxon>Metazoa</taxon>
        <taxon>Chordata</taxon>
        <taxon>Craniata</taxon>
        <taxon>Vertebrata</taxon>
        <taxon>Euteleostomi</taxon>
        <taxon>Mammalia</taxon>
        <taxon>Eutheria</taxon>
        <taxon>Euarchontoglires</taxon>
        <taxon>Glires</taxon>
        <taxon>Rodentia</taxon>
        <taxon>Myomorpha</taxon>
        <taxon>Muroidea</taxon>
        <taxon>Muridae</taxon>
        <taxon>Murinae</taxon>
        <taxon>Rattus</taxon>
    </lineage>
</organism>
<proteinExistence type="predicted"/>
<dbReference type="EMBL" id="CH473975">
    <property type="protein sequence ID" value="EDL95341.1"/>
    <property type="molecule type" value="Genomic_DNA"/>
</dbReference>
<gene>
    <name evidence="1" type="ORF">rCG_58449</name>
</gene>